<feature type="domain" description="DUF4180" evidence="1">
    <location>
        <begin position="9"/>
        <end position="56"/>
    </location>
</feature>
<organism evidence="2 3">
    <name type="scientific">Sphingobacterium spiritivorum ATCC 33300</name>
    <dbReference type="NCBI Taxonomy" id="525372"/>
    <lineage>
        <taxon>Bacteria</taxon>
        <taxon>Pseudomonadati</taxon>
        <taxon>Bacteroidota</taxon>
        <taxon>Sphingobacteriia</taxon>
        <taxon>Sphingobacteriales</taxon>
        <taxon>Sphingobacteriaceae</taxon>
        <taxon>Sphingobacterium</taxon>
    </lineage>
</organism>
<evidence type="ECO:0000259" key="1">
    <source>
        <dbReference type="Pfam" id="PF13788"/>
    </source>
</evidence>
<dbReference type="InterPro" id="IPR025438">
    <property type="entry name" value="DUF4180"/>
</dbReference>
<protein>
    <recommendedName>
        <fullName evidence="1">DUF4180 domain-containing protein</fullName>
    </recommendedName>
</protein>
<gene>
    <name evidence="2" type="ORF">HMPREF0765_3714</name>
</gene>
<reference evidence="2 3" key="1">
    <citation type="submission" date="2009-01" db="EMBL/GenBank/DDBJ databases">
        <authorList>
            <person name="Qin X."/>
            <person name="Bachman B."/>
            <person name="Battles P."/>
            <person name="Bell A."/>
            <person name="Bess C."/>
            <person name="Bickham C."/>
            <person name="Chaboub L."/>
            <person name="Chen D."/>
            <person name="Coyle M."/>
            <person name="Deiros D.R."/>
            <person name="Dinh H."/>
            <person name="Forbes L."/>
            <person name="Fowler G."/>
            <person name="Francisco L."/>
            <person name="Fu Q."/>
            <person name="Gubbala S."/>
            <person name="Hale W."/>
            <person name="Han Y."/>
            <person name="Hemphill L."/>
            <person name="Highlander S.K."/>
            <person name="Hirani K."/>
            <person name="Hogues M."/>
            <person name="Jackson L."/>
            <person name="Jakkamsetti A."/>
            <person name="Javaid M."/>
            <person name="Jiang H."/>
            <person name="Korchina V."/>
            <person name="Kovar C."/>
            <person name="Lara F."/>
            <person name="Lee S."/>
            <person name="Mata R."/>
            <person name="Mathew T."/>
            <person name="Moen C."/>
            <person name="Morales K."/>
            <person name="Munidasa M."/>
            <person name="Nazareth L."/>
            <person name="Ngo R."/>
            <person name="Nguyen L."/>
            <person name="Okwuonu G."/>
            <person name="Ongeri F."/>
            <person name="Patil S."/>
            <person name="Petrosino J."/>
            <person name="Pham C."/>
            <person name="Pham P."/>
            <person name="Pu L.-L."/>
            <person name="Puazo M."/>
            <person name="Raj R."/>
            <person name="Reid J."/>
            <person name="Rouhana J."/>
            <person name="Saada N."/>
            <person name="Shang Y."/>
            <person name="Simmons D."/>
            <person name="Thornton R."/>
            <person name="Warren J."/>
            <person name="Weissenberger G."/>
            <person name="Zhang J."/>
            <person name="Zhang L."/>
            <person name="Zhou C."/>
            <person name="Zhu D."/>
            <person name="Muzny D."/>
            <person name="Worley K."/>
            <person name="Gibbs R."/>
        </authorList>
    </citation>
    <scope>NUCLEOTIDE SEQUENCE [LARGE SCALE GENOMIC DNA]</scope>
    <source>
        <strain evidence="2 3">ATCC 33300</strain>
    </source>
</reference>
<dbReference type="Pfam" id="PF13788">
    <property type="entry name" value="DUF4180"/>
    <property type="match status" value="1"/>
</dbReference>
<accession>C2G2A8</accession>
<name>C2G2A8_SPHSI</name>
<dbReference type="EMBL" id="ACHB01000086">
    <property type="protein sequence ID" value="EEI90798.1"/>
    <property type="molecule type" value="Genomic_DNA"/>
</dbReference>
<evidence type="ECO:0000313" key="2">
    <source>
        <dbReference type="EMBL" id="EEI90798.1"/>
    </source>
</evidence>
<dbReference type="Proteomes" id="UP000006241">
    <property type="component" value="Unassembled WGS sequence"/>
</dbReference>
<proteinExistence type="predicted"/>
<sequence length="56" mass="6393">MNIDFITINEIRIAELQSDTIEINNAQDALELIMNCKYQDTDSVIITAAHVHPVFF</sequence>
<comment type="caution">
    <text evidence="2">The sequence shown here is derived from an EMBL/GenBank/DDBJ whole genome shotgun (WGS) entry which is preliminary data.</text>
</comment>
<evidence type="ECO:0000313" key="3">
    <source>
        <dbReference type="Proteomes" id="UP000006241"/>
    </source>
</evidence>
<dbReference type="RefSeq" id="WP_003002587.1">
    <property type="nucleotide sequence ID" value="NZ_GG668630.1"/>
</dbReference>
<dbReference type="HOGENOM" id="CLU_3012006_0_0_10"/>
<dbReference type="AlphaFoldDB" id="C2G2A8"/>